<evidence type="ECO:0000256" key="4">
    <source>
        <dbReference type="ARBA" id="ARBA00023163"/>
    </source>
</evidence>
<dbReference type="RefSeq" id="XP_070857519.1">
    <property type="nucleotide sequence ID" value="XM_071003735.1"/>
</dbReference>
<keyword evidence="3" id="KW-0238">DNA-binding</keyword>
<evidence type="ECO:0000313" key="8">
    <source>
        <dbReference type="Proteomes" id="UP001610728"/>
    </source>
</evidence>
<gene>
    <name evidence="7" type="ORF">HOO65_060169</name>
</gene>
<organism evidence="7 8">
    <name type="scientific">Ceratocystis lukuohia</name>
    <dbReference type="NCBI Taxonomy" id="2019550"/>
    <lineage>
        <taxon>Eukaryota</taxon>
        <taxon>Fungi</taxon>
        <taxon>Dikarya</taxon>
        <taxon>Ascomycota</taxon>
        <taxon>Pezizomycotina</taxon>
        <taxon>Sordariomycetes</taxon>
        <taxon>Hypocreomycetidae</taxon>
        <taxon>Microascales</taxon>
        <taxon>Ceratocystidaceae</taxon>
        <taxon>Ceratocystis</taxon>
    </lineage>
</organism>
<dbReference type="CDD" id="cd12148">
    <property type="entry name" value="fungal_TF_MHR"/>
    <property type="match status" value="1"/>
</dbReference>
<proteinExistence type="predicted"/>
<evidence type="ECO:0000256" key="1">
    <source>
        <dbReference type="ARBA" id="ARBA00004123"/>
    </source>
</evidence>
<evidence type="ECO:0000313" key="7">
    <source>
        <dbReference type="EMBL" id="KAL2886339.1"/>
    </source>
</evidence>
<name>A0ABR4MDJ7_9PEZI</name>
<evidence type="ECO:0000256" key="3">
    <source>
        <dbReference type="ARBA" id="ARBA00023125"/>
    </source>
</evidence>
<dbReference type="Proteomes" id="UP001610728">
    <property type="component" value="Unassembled WGS sequence"/>
</dbReference>
<sequence>MAAEPSFRPPSLSSPSTEPSPDIPRPLVSGFLPSALRETLPQLSVSVPRPELAVPAAPVAPTATATATATAGVNTSTTILSSAGSVESTTRHTPEIEKKTATCPRALGNQAFACADIDYYFDMYFEHFHPYFPIIRSRDPDQTYTESPLLFWTILCIVSRRYARSATTFEFLIEALPREIWPVLCSHLVPVASINALLLLSMWSLPTERLLSDPALTYASIAVSASLVVGLHTMKGGHAHFCFGPRKMDVSDEEAAYSWAGCNIVGQSVAKTMFAVLEQSNTVSESTIQLFESELDSEGALWMNTSVIAQANSLEPDLDTFTLLCTRLEIQAYYFTPKPDPESPTLQHNMLRAYQTATNLVDLAIKLEASIRFLHHAPSYVFRHILEAACIIMRVSMTSSLSSLLTCSGNTRNEGSDSASATTANISNCRTALRACSVRENDMPLRTLKIMESFWSLRGVLPPFGPMSELHQRIGSSLTFDSLRRWKVLLEGLQRKRQGMCGMQGKSADEQAVIAATEIPVGLQQTQSHIQPHTATMQPHQQVALQNVVVATGDGIAMGQGVDTTQVDSGAQDQGLYYNQALGQDLGTMMPSMTSGASAEQLQDIDWDALMRDLDWDDVTEPGFPTMG</sequence>
<keyword evidence="4" id="KW-0804">Transcription</keyword>
<dbReference type="PANTHER" id="PTHR31845:SF21">
    <property type="entry name" value="REGULATORY PROTEIN LEU3"/>
    <property type="match status" value="1"/>
</dbReference>
<comment type="caution">
    <text evidence="7">The sequence shown here is derived from an EMBL/GenBank/DDBJ whole genome shotgun (WGS) entry which is preliminary data.</text>
</comment>
<comment type="subcellular location">
    <subcellularLocation>
        <location evidence="1">Nucleus</location>
    </subcellularLocation>
</comment>
<keyword evidence="2" id="KW-0805">Transcription regulation</keyword>
<keyword evidence="8" id="KW-1185">Reference proteome</keyword>
<dbReference type="PANTHER" id="PTHR31845">
    <property type="entry name" value="FINGER DOMAIN PROTEIN, PUTATIVE-RELATED"/>
    <property type="match status" value="1"/>
</dbReference>
<dbReference type="EMBL" id="JABSNW010000006">
    <property type="protein sequence ID" value="KAL2886339.1"/>
    <property type="molecule type" value="Genomic_DNA"/>
</dbReference>
<evidence type="ECO:0000256" key="2">
    <source>
        <dbReference type="ARBA" id="ARBA00023015"/>
    </source>
</evidence>
<feature type="compositionally biased region" description="Low complexity" evidence="6">
    <location>
        <begin position="1"/>
        <end position="20"/>
    </location>
</feature>
<evidence type="ECO:0000256" key="5">
    <source>
        <dbReference type="ARBA" id="ARBA00023242"/>
    </source>
</evidence>
<dbReference type="GeneID" id="98119565"/>
<evidence type="ECO:0000256" key="6">
    <source>
        <dbReference type="SAM" id="MobiDB-lite"/>
    </source>
</evidence>
<protein>
    <submittedName>
        <fullName evidence="7">Transcription factor SEF1</fullName>
    </submittedName>
</protein>
<dbReference type="InterPro" id="IPR051089">
    <property type="entry name" value="prtT"/>
</dbReference>
<feature type="region of interest" description="Disordered" evidence="6">
    <location>
        <begin position="1"/>
        <end position="28"/>
    </location>
</feature>
<accession>A0ABR4MDJ7</accession>
<keyword evidence="5" id="KW-0539">Nucleus</keyword>
<reference evidence="7 8" key="1">
    <citation type="submission" date="2020-05" db="EMBL/GenBank/DDBJ databases">
        <title>Ceratocystis lukuohia genome.</title>
        <authorList>
            <person name="Harrington T.C."/>
            <person name="Kim K."/>
            <person name="Mayers C.G."/>
        </authorList>
    </citation>
    <scope>NUCLEOTIDE SEQUENCE [LARGE SCALE GENOMIC DNA]</scope>
    <source>
        <strain evidence="7 8">C4212</strain>
    </source>
</reference>